<protein>
    <recommendedName>
        <fullName evidence="4">Lipoprotein</fullName>
    </recommendedName>
</protein>
<evidence type="ECO:0008006" key="4">
    <source>
        <dbReference type="Google" id="ProtNLM"/>
    </source>
</evidence>
<reference evidence="2 3" key="1">
    <citation type="submission" date="2019-02" db="EMBL/GenBank/DDBJ databases">
        <title>Deep-cultivation of Planctomycetes and their phenomic and genomic characterization uncovers novel biology.</title>
        <authorList>
            <person name="Wiegand S."/>
            <person name="Jogler M."/>
            <person name="Boedeker C."/>
            <person name="Pinto D."/>
            <person name="Vollmers J."/>
            <person name="Rivas-Marin E."/>
            <person name="Kohn T."/>
            <person name="Peeters S.H."/>
            <person name="Heuer A."/>
            <person name="Rast P."/>
            <person name="Oberbeckmann S."/>
            <person name="Bunk B."/>
            <person name="Jeske O."/>
            <person name="Meyerdierks A."/>
            <person name="Storesund J.E."/>
            <person name="Kallscheuer N."/>
            <person name="Luecker S."/>
            <person name="Lage O.M."/>
            <person name="Pohl T."/>
            <person name="Merkel B.J."/>
            <person name="Hornburger P."/>
            <person name="Mueller R.-W."/>
            <person name="Bruemmer F."/>
            <person name="Labrenz M."/>
            <person name="Spormann A.M."/>
            <person name="Op Den Camp H."/>
            <person name="Overmann J."/>
            <person name="Amann R."/>
            <person name="Jetten M.S.M."/>
            <person name="Mascher T."/>
            <person name="Medema M.H."/>
            <person name="Devos D.P."/>
            <person name="Kaster A.-K."/>
            <person name="Ovreas L."/>
            <person name="Rohde M."/>
            <person name="Galperin M.Y."/>
            <person name="Jogler C."/>
        </authorList>
    </citation>
    <scope>NUCLEOTIDE SEQUENCE [LARGE SCALE GENOMIC DNA]</scope>
    <source>
        <strain evidence="2 3">Enr8</strain>
    </source>
</reference>
<name>A0A5C5VM03_9BACT</name>
<feature type="region of interest" description="Disordered" evidence="1">
    <location>
        <begin position="41"/>
        <end position="91"/>
    </location>
</feature>
<accession>A0A5C5VM03</accession>
<dbReference type="EMBL" id="SJPF01000001">
    <property type="protein sequence ID" value="TWT39674.1"/>
    <property type="molecule type" value="Genomic_DNA"/>
</dbReference>
<dbReference type="PROSITE" id="PS51257">
    <property type="entry name" value="PROKAR_LIPOPROTEIN"/>
    <property type="match status" value="1"/>
</dbReference>
<evidence type="ECO:0000313" key="2">
    <source>
        <dbReference type="EMBL" id="TWT39674.1"/>
    </source>
</evidence>
<dbReference type="AlphaFoldDB" id="A0A5C5VM03"/>
<evidence type="ECO:0000256" key="1">
    <source>
        <dbReference type="SAM" id="MobiDB-lite"/>
    </source>
</evidence>
<proteinExistence type="predicted"/>
<organism evidence="2 3">
    <name type="scientific">Blastopirellula retiformator</name>
    <dbReference type="NCBI Taxonomy" id="2527970"/>
    <lineage>
        <taxon>Bacteria</taxon>
        <taxon>Pseudomonadati</taxon>
        <taxon>Planctomycetota</taxon>
        <taxon>Planctomycetia</taxon>
        <taxon>Pirellulales</taxon>
        <taxon>Pirellulaceae</taxon>
        <taxon>Blastopirellula</taxon>
    </lineage>
</organism>
<gene>
    <name evidence="2" type="ORF">Enr8_13750</name>
</gene>
<dbReference type="Proteomes" id="UP000318878">
    <property type="component" value="Unassembled WGS sequence"/>
</dbReference>
<keyword evidence="3" id="KW-1185">Reference proteome</keyword>
<sequence>MSRIALIVGFLAFLVGCDTEPIGQRTSGPVAPGGVAPLEGSSAAVGAGATPTGPAMTPAPATETPAPATETPAPATETATPPAETKPEPRGVIGKTTAKVVDVHKALQDPEIVVAEGSSAAGVDPFSQAGSAYFSAMARVSTLGMQQAVQMKKAVEGRWPTYEEYMQIMKENNVKFAKLRSYEMYGYDDKTGKIMVLTDKRLYNEHLKRSGVTPTAE</sequence>
<feature type="compositionally biased region" description="Low complexity" evidence="1">
    <location>
        <begin position="43"/>
        <end position="83"/>
    </location>
</feature>
<dbReference type="RefSeq" id="WP_186767478.1">
    <property type="nucleotide sequence ID" value="NZ_SJPF01000001.1"/>
</dbReference>
<evidence type="ECO:0000313" key="3">
    <source>
        <dbReference type="Proteomes" id="UP000318878"/>
    </source>
</evidence>
<comment type="caution">
    <text evidence="2">The sequence shown here is derived from an EMBL/GenBank/DDBJ whole genome shotgun (WGS) entry which is preliminary data.</text>
</comment>